<keyword evidence="1" id="KW-0472">Membrane</keyword>
<evidence type="ECO:0000256" key="1">
    <source>
        <dbReference type="SAM" id="Phobius"/>
    </source>
</evidence>
<feature type="non-terminal residue" evidence="2">
    <location>
        <position position="92"/>
    </location>
</feature>
<dbReference type="AlphaFoldDB" id="A0A383BEH5"/>
<feature type="transmembrane region" description="Helical" evidence="1">
    <location>
        <begin position="30"/>
        <end position="50"/>
    </location>
</feature>
<name>A0A383BEH5_9ZZZZ</name>
<protein>
    <submittedName>
        <fullName evidence="2">Uncharacterized protein</fullName>
    </submittedName>
</protein>
<sequence>MPITALRLTPSRRSPISLAGTPFDHKLRSVLTAFSVHTIAIDFILLRFILRCFAAGRTNYLSEHPSRSQNLAKKDFHLNPATGATYAALLWT</sequence>
<organism evidence="2">
    <name type="scientific">marine metagenome</name>
    <dbReference type="NCBI Taxonomy" id="408172"/>
    <lineage>
        <taxon>unclassified sequences</taxon>
        <taxon>metagenomes</taxon>
        <taxon>ecological metagenomes</taxon>
    </lineage>
</organism>
<accession>A0A383BEH5</accession>
<gene>
    <name evidence="2" type="ORF">METZ01_LOCUS471044</name>
</gene>
<keyword evidence="1" id="KW-0812">Transmembrane</keyword>
<dbReference type="EMBL" id="UINC01199658">
    <property type="protein sequence ID" value="SVE18190.1"/>
    <property type="molecule type" value="Genomic_DNA"/>
</dbReference>
<evidence type="ECO:0000313" key="2">
    <source>
        <dbReference type="EMBL" id="SVE18190.1"/>
    </source>
</evidence>
<proteinExistence type="predicted"/>
<reference evidence="2" key="1">
    <citation type="submission" date="2018-05" db="EMBL/GenBank/DDBJ databases">
        <authorList>
            <person name="Lanie J.A."/>
            <person name="Ng W.-L."/>
            <person name="Kazmierczak K.M."/>
            <person name="Andrzejewski T.M."/>
            <person name="Davidsen T.M."/>
            <person name="Wayne K.J."/>
            <person name="Tettelin H."/>
            <person name="Glass J.I."/>
            <person name="Rusch D."/>
            <person name="Podicherti R."/>
            <person name="Tsui H.-C.T."/>
            <person name="Winkler M.E."/>
        </authorList>
    </citation>
    <scope>NUCLEOTIDE SEQUENCE</scope>
</reference>
<keyword evidence="1" id="KW-1133">Transmembrane helix</keyword>